<dbReference type="InterPro" id="IPR010982">
    <property type="entry name" value="Lambda_DNA-bd_dom_sf"/>
</dbReference>
<proteinExistence type="predicted"/>
<keyword evidence="1 4" id="KW-0238">DNA-binding</keyword>
<dbReference type="Pfam" id="PF01381">
    <property type="entry name" value="HTH_3"/>
    <property type="match status" value="1"/>
</dbReference>
<dbReference type="HOGENOM" id="CLU_066192_2_1_9"/>
<dbReference type="CDD" id="cd00093">
    <property type="entry name" value="HTH_XRE"/>
    <property type="match status" value="1"/>
</dbReference>
<organism evidence="4 5">
    <name type="scientific">Ligilactobacillus salivarius DSM 20555 = ATCC 11741</name>
    <dbReference type="NCBI Taxonomy" id="1423799"/>
    <lineage>
        <taxon>Bacteria</taxon>
        <taxon>Bacillati</taxon>
        <taxon>Bacillota</taxon>
        <taxon>Bacilli</taxon>
        <taxon>Lactobacillales</taxon>
        <taxon>Lactobacillaceae</taxon>
        <taxon>Ligilactobacillus</taxon>
    </lineage>
</organism>
<evidence type="ECO:0000313" key="4">
    <source>
        <dbReference type="EMBL" id="EEJ73332.1"/>
    </source>
</evidence>
<dbReference type="GO" id="GO:0003677">
    <property type="term" value="F:DNA binding"/>
    <property type="evidence" value="ECO:0007669"/>
    <property type="project" value="UniProtKB-KW"/>
</dbReference>
<dbReference type="PROSITE" id="PS50943">
    <property type="entry name" value="HTH_CROC1"/>
    <property type="match status" value="1"/>
</dbReference>
<dbReference type="PANTHER" id="PTHR46558">
    <property type="entry name" value="TRACRIPTIONAL REGULATORY PROTEIN-RELATED-RELATED"/>
    <property type="match status" value="1"/>
</dbReference>
<evidence type="ECO:0000313" key="5">
    <source>
        <dbReference type="Proteomes" id="UP000003531"/>
    </source>
</evidence>
<dbReference type="EMBL" id="ACGT01000040">
    <property type="protein sequence ID" value="EEJ73332.1"/>
    <property type="molecule type" value="Genomic_DNA"/>
</dbReference>
<name>C2EJE7_9LACO</name>
<dbReference type="InterPro" id="IPR001387">
    <property type="entry name" value="Cro/C1-type_HTH"/>
</dbReference>
<dbReference type="SUPFAM" id="SSF47413">
    <property type="entry name" value="lambda repressor-like DNA-binding domains"/>
    <property type="match status" value="1"/>
</dbReference>
<feature type="domain" description="HTH cro/C1-type" evidence="3">
    <location>
        <begin position="27"/>
        <end position="81"/>
    </location>
</feature>
<dbReference type="AlphaFoldDB" id="C2EJE7"/>
<evidence type="ECO:0000259" key="3">
    <source>
        <dbReference type="PROSITE" id="PS50943"/>
    </source>
</evidence>
<feature type="transmembrane region" description="Helical" evidence="2">
    <location>
        <begin position="114"/>
        <end position="139"/>
    </location>
</feature>
<dbReference type="PATRIC" id="fig|1423799.3.peg.1048"/>
<keyword evidence="2" id="KW-0812">Transmembrane</keyword>
<evidence type="ECO:0000256" key="1">
    <source>
        <dbReference type="ARBA" id="ARBA00023125"/>
    </source>
</evidence>
<evidence type="ECO:0000256" key="2">
    <source>
        <dbReference type="SAM" id="Phobius"/>
    </source>
</evidence>
<protein>
    <submittedName>
        <fullName evidence="4">DNA-binding helix-turn-helix protein</fullName>
    </submittedName>
</protein>
<dbReference type="Gene3D" id="1.10.260.40">
    <property type="entry name" value="lambda repressor-like DNA-binding domains"/>
    <property type="match status" value="1"/>
</dbReference>
<reference evidence="4 5" key="1">
    <citation type="submission" date="2009-01" db="EMBL/GenBank/DDBJ databases">
        <authorList>
            <person name="Qin X."/>
            <person name="Bachman B."/>
            <person name="Battles P."/>
            <person name="Bell A."/>
            <person name="Bess C."/>
            <person name="Bickham C."/>
            <person name="Chaboub L."/>
            <person name="Chen D."/>
            <person name="Coyle M."/>
            <person name="Deiros D.R."/>
            <person name="Dinh H."/>
            <person name="Forbes L."/>
            <person name="Fowler G."/>
            <person name="Francisco L."/>
            <person name="Fu Q."/>
            <person name="Gubbala S."/>
            <person name="Hale W."/>
            <person name="Han Y."/>
            <person name="Hemphill L."/>
            <person name="Highlander S.K."/>
            <person name="Hirani K."/>
            <person name="Hogues M."/>
            <person name="Jackson L."/>
            <person name="Jakkamsetti A."/>
            <person name="Javaid M."/>
            <person name="Jiang H."/>
            <person name="Korchina V."/>
            <person name="Kovar C."/>
            <person name="Lara F."/>
            <person name="Lee S."/>
            <person name="Mata R."/>
            <person name="Mathew T."/>
            <person name="Moen C."/>
            <person name="Morales K."/>
            <person name="Munidasa M."/>
            <person name="Nazareth L."/>
            <person name="Ngo R."/>
            <person name="Nguyen L."/>
            <person name="Okwuonu G."/>
            <person name="Ongeri F."/>
            <person name="Patil S."/>
            <person name="Petrosino J."/>
            <person name="Pham C."/>
            <person name="Pham P."/>
            <person name="Pu L.-L."/>
            <person name="Puazo M."/>
            <person name="Raj R."/>
            <person name="Reid J."/>
            <person name="Rouhana J."/>
            <person name="Saada N."/>
            <person name="Shang Y."/>
            <person name="Simmons D."/>
            <person name="Thornton R."/>
            <person name="Warren J."/>
            <person name="Weissenberger G."/>
            <person name="Zhang J."/>
            <person name="Zhang L."/>
            <person name="Zhou C."/>
            <person name="Zhu D."/>
            <person name="Muzny D."/>
            <person name="Worley K."/>
            <person name="Gibbs R."/>
        </authorList>
    </citation>
    <scope>NUCLEOTIDE SEQUENCE [LARGE SCALE GENOMIC DNA]</scope>
    <source>
        <strain evidence="4 5">ATCC 11741</strain>
    </source>
</reference>
<keyword evidence="2" id="KW-1133">Transmembrane helix</keyword>
<feature type="transmembrane region" description="Helical" evidence="2">
    <location>
        <begin position="145"/>
        <end position="166"/>
    </location>
</feature>
<comment type="caution">
    <text evidence="4">The sequence shown here is derived from an EMBL/GenBank/DDBJ whole genome shotgun (WGS) entry which is preliminary data.</text>
</comment>
<gene>
    <name evidence="4" type="ORF">HMPREF0545_1769</name>
</gene>
<keyword evidence="2" id="KW-0472">Membrane</keyword>
<dbReference type="Proteomes" id="UP000003531">
    <property type="component" value="Unassembled WGS sequence"/>
</dbReference>
<dbReference type="PANTHER" id="PTHR46558:SF11">
    <property type="entry name" value="HTH-TYPE TRANSCRIPTIONAL REGULATOR XRE"/>
    <property type="match status" value="1"/>
</dbReference>
<accession>C2EJE7</accession>
<sequence>MVLISQKLDNNFERGALMEQEKIGKFIAKCRKEQNFTQANLAEKLGITNQAVSKWENGKSMPDASLMLELCQLLKISVNELLNGEKIIMKDYKKIAEQNLIELEKQKEMADKKLLTTARVLATMSCLSAIVLMLTGTLLAKTDQFFGAGITLLGTVLIFATAIYAVTVEHDAGYYECPSCKMHYQPTMRAVLLAPHYGTTRKMKCPYCGKRGYHKKVFVK</sequence>
<dbReference type="SMART" id="SM00530">
    <property type="entry name" value="HTH_XRE"/>
    <property type="match status" value="1"/>
</dbReference>